<reference evidence="2 3" key="1">
    <citation type="journal article" date="2018" name="Sci. Rep.">
        <title>Genomic signatures of local adaptation to the degree of environmental predictability in rotifers.</title>
        <authorList>
            <person name="Franch-Gras L."/>
            <person name="Hahn C."/>
            <person name="Garcia-Roger E.M."/>
            <person name="Carmona M.J."/>
            <person name="Serra M."/>
            <person name="Gomez A."/>
        </authorList>
    </citation>
    <scope>NUCLEOTIDE SEQUENCE [LARGE SCALE GENOMIC DNA]</scope>
    <source>
        <strain evidence="2">HYR1</strain>
    </source>
</reference>
<accession>A0A3M7SE87</accession>
<dbReference type="AlphaFoldDB" id="A0A3M7SE87"/>
<evidence type="ECO:0000313" key="3">
    <source>
        <dbReference type="Proteomes" id="UP000276133"/>
    </source>
</evidence>
<gene>
    <name evidence="2" type="ORF">BpHYR1_035159</name>
</gene>
<dbReference type="Proteomes" id="UP000276133">
    <property type="component" value="Unassembled WGS sequence"/>
</dbReference>
<organism evidence="2 3">
    <name type="scientific">Brachionus plicatilis</name>
    <name type="common">Marine rotifer</name>
    <name type="synonym">Brachionus muelleri</name>
    <dbReference type="NCBI Taxonomy" id="10195"/>
    <lineage>
        <taxon>Eukaryota</taxon>
        <taxon>Metazoa</taxon>
        <taxon>Spiralia</taxon>
        <taxon>Gnathifera</taxon>
        <taxon>Rotifera</taxon>
        <taxon>Eurotatoria</taxon>
        <taxon>Monogononta</taxon>
        <taxon>Pseudotrocha</taxon>
        <taxon>Ploima</taxon>
        <taxon>Brachionidae</taxon>
        <taxon>Brachionus</taxon>
    </lineage>
</organism>
<keyword evidence="1" id="KW-0472">Membrane</keyword>
<name>A0A3M7SE87_BRAPC</name>
<evidence type="ECO:0000256" key="1">
    <source>
        <dbReference type="SAM" id="Phobius"/>
    </source>
</evidence>
<feature type="transmembrane region" description="Helical" evidence="1">
    <location>
        <begin position="36"/>
        <end position="54"/>
    </location>
</feature>
<keyword evidence="1" id="KW-0812">Transmembrane</keyword>
<evidence type="ECO:0000313" key="2">
    <source>
        <dbReference type="EMBL" id="RNA33975.1"/>
    </source>
</evidence>
<protein>
    <submittedName>
        <fullName evidence="2">Uncharacterized protein</fullName>
    </submittedName>
</protein>
<keyword evidence="3" id="KW-1185">Reference proteome</keyword>
<comment type="caution">
    <text evidence="2">The sequence shown here is derived from an EMBL/GenBank/DDBJ whole genome shotgun (WGS) entry which is preliminary data.</text>
</comment>
<sequence>MHYHDCKIIINSILMENWKKCAKYIVKHMELFYLKFYYYGIFGIPFHLFKPIRIKPEQGLKYSKEIKIDFLGIINWDNMFFYLLINHVSCLEIPDLDINMGLLNNFGKKRFYIQYKRTEQSS</sequence>
<proteinExistence type="predicted"/>
<keyword evidence="1" id="KW-1133">Transmembrane helix</keyword>
<dbReference type="EMBL" id="REGN01001547">
    <property type="protein sequence ID" value="RNA33975.1"/>
    <property type="molecule type" value="Genomic_DNA"/>
</dbReference>